<evidence type="ECO:0000313" key="3">
    <source>
        <dbReference type="Proteomes" id="UP000194546"/>
    </source>
</evidence>
<reference evidence="2 3" key="1">
    <citation type="submission" date="2017-03" db="EMBL/GenBank/DDBJ databases">
        <title>Genome analysis of strain PAMC 26510.</title>
        <authorList>
            <person name="Oh H.-M."/>
            <person name="Yang J.-A."/>
        </authorList>
    </citation>
    <scope>NUCLEOTIDE SEQUENCE [LARGE SCALE GENOMIC DNA]</scope>
    <source>
        <strain evidence="2 3">PAMC 26510</strain>
    </source>
</reference>
<dbReference type="EMBL" id="NBTY01000184">
    <property type="protein sequence ID" value="OTP67891.1"/>
    <property type="molecule type" value="Genomic_DNA"/>
</dbReference>
<dbReference type="SUPFAM" id="SSF53098">
    <property type="entry name" value="Ribonuclease H-like"/>
    <property type="match status" value="1"/>
</dbReference>
<evidence type="ECO:0000259" key="1">
    <source>
        <dbReference type="Pfam" id="PF13683"/>
    </source>
</evidence>
<dbReference type="InterPro" id="IPR012337">
    <property type="entry name" value="RNaseH-like_sf"/>
</dbReference>
<dbReference type="Proteomes" id="UP000194546">
    <property type="component" value="Unassembled WGS sequence"/>
</dbReference>
<dbReference type="GO" id="GO:0015074">
    <property type="term" value="P:DNA integration"/>
    <property type="evidence" value="ECO:0007669"/>
    <property type="project" value="InterPro"/>
</dbReference>
<accession>A0A242M9E7</accession>
<comment type="caution">
    <text evidence="2">The sequence shown here is derived from an EMBL/GenBank/DDBJ whole genome shotgun (WGS) entry which is preliminary data.</text>
</comment>
<sequence>MDGKGSWRENVFIERLWRSVKNEEVYLKAYESVGHARQSIANYLTWYNQQRRHSSLRIRRQMKLTSRCCPR</sequence>
<dbReference type="Pfam" id="PF13683">
    <property type="entry name" value="rve_3"/>
    <property type="match status" value="1"/>
</dbReference>
<protein>
    <submittedName>
        <fullName evidence="2">Mobile element protein</fullName>
    </submittedName>
</protein>
<proteinExistence type="predicted"/>
<dbReference type="AlphaFoldDB" id="A0A242M9E7"/>
<name>A0A242M9E7_CABSO</name>
<feature type="domain" description="Integrase catalytic" evidence="1">
    <location>
        <begin position="5"/>
        <end position="57"/>
    </location>
</feature>
<evidence type="ECO:0000313" key="2">
    <source>
        <dbReference type="EMBL" id="OTP67891.1"/>
    </source>
</evidence>
<gene>
    <name evidence="2" type="ORF">PAMC26510_30200</name>
</gene>
<dbReference type="InterPro" id="IPR001584">
    <property type="entry name" value="Integrase_cat-core"/>
</dbReference>
<organism evidence="2 3">
    <name type="scientific">Caballeronia sordidicola</name>
    <name type="common">Burkholderia sordidicola</name>
    <dbReference type="NCBI Taxonomy" id="196367"/>
    <lineage>
        <taxon>Bacteria</taxon>
        <taxon>Pseudomonadati</taxon>
        <taxon>Pseudomonadota</taxon>
        <taxon>Betaproteobacteria</taxon>
        <taxon>Burkholderiales</taxon>
        <taxon>Burkholderiaceae</taxon>
        <taxon>Caballeronia</taxon>
    </lineage>
</organism>